<evidence type="ECO:0000313" key="1">
    <source>
        <dbReference type="EMBL" id="RNF01340.1"/>
    </source>
</evidence>
<reference evidence="1 2" key="1">
    <citation type="journal article" date="2018" name="BMC Genomics">
        <title>Genomic comparison of Trypanosoma conorhini and Trypanosoma rangeli to Trypanosoma cruzi strains of high and low virulence.</title>
        <authorList>
            <person name="Bradwell K.R."/>
            <person name="Koparde V.N."/>
            <person name="Matveyev A.V."/>
            <person name="Serrano M.G."/>
            <person name="Alves J.M."/>
            <person name="Parikh H."/>
            <person name="Huang B."/>
            <person name="Lee V."/>
            <person name="Espinosa-Alvarez O."/>
            <person name="Ortiz P.A."/>
            <person name="Costa-Martins A.G."/>
            <person name="Teixeira M.M."/>
            <person name="Buck G.A."/>
        </authorList>
    </citation>
    <scope>NUCLEOTIDE SEQUENCE [LARGE SCALE GENOMIC DNA]</scope>
    <source>
        <strain evidence="1 2">AM80</strain>
    </source>
</reference>
<dbReference type="RefSeq" id="XP_029236275.1">
    <property type="nucleotide sequence ID" value="XM_029383853.1"/>
</dbReference>
<gene>
    <name evidence="1" type="ORF">TraAM80_07040</name>
</gene>
<dbReference type="GO" id="GO:0071949">
    <property type="term" value="F:FAD binding"/>
    <property type="evidence" value="ECO:0007669"/>
    <property type="project" value="TreeGrafter"/>
</dbReference>
<dbReference type="GO" id="GO:0005739">
    <property type="term" value="C:mitochondrion"/>
    <property type="evidence" value="ECO:0007669"/>
    <property type="project" value="TreeGrafter"/>
</dbReference>
<proteinExistence type="predicted"/>
<comment type="caution">
    <text evidence="1">The sequence shown here is derived from an EMBL/GenBank/DDBJ whole genome shotgun (WGS) entry which is preliminary data.</text>
</comment>
<organism evidence="1 2">
    <name type="scientific">Trypanosoma rangeli</name>
    <dbReference type="NCBI Taxonomy" id="5698"/>
    <lineage>
        <taxon>Eukaryota</taxon>
        <taxon>Discoba</taxon>
        <taxon>Euglenozoa</taxon>
        <taxon>Kinetoplastea</taxon>
        <taxon>Metakinetoplastina</taxon>
        <taxon>Trypanosomatida</taxon>
        <taxon>Trypanosomatidae</taxon>
        <taxon>Trypanosoma</taxon>
        <taxon>Herpetosoma</taxon>
    </lineage>
</organism>
<dbReference type="PANTHER" id="PTHR10632">
    <property type="entry name" value="SULFIDE:QUINONE OXIDOREDUCTASE"/>
    <property type="match status" value="1"/>
</dbReference>
<name>A0A3R7LQA6_TRYRA</name>
<dbReference type="SUPFAM" id="SSF51905">
    <property type="entry name" value="FAD/NAD(P)-binding domain"/>
    <property type="match status" value="1"/>
</dbReference>
<dbReference type="GeneID" id="40330973"/>
<dbReference type="Proteomes" id="UP000283634">
    <property type="component" value="Unassembled WGS sequence"/>
</dbReference>
<evidence type="ECO:0000313" key="2">
    <source>
        <dbReference type="Proteomes" id="UP000283634"/>
    </source>
</evidence>
<dbReference type="InterPro" id="IPR015904">
    <property type="entry name" value="Sulphide_quinone_reductase"/>
</dbReference>
<dbReference type="EMBL" id="MKGL01000279">
    <property type="protein sequence ID" value="RNF01340.1"/>
    <property type="molecule type" value="Genomic_DNA"/>
</dbReference>
<protein>
    <submittedName>
        <fullName evidence="1">Uncharacterized protein</fullName>
    </submittedName>
</protein>
<dbReference type="OrthoDB" id="5376590at2759"/>
<dbReference type="InterPro" id="IPR036188">
    <property type="entry name" value="FAD/NAD-bd_sf"/>
</dbReference>
<keyword evidence="2" id="KW-1185">Reference proteome</keyword>
<dbReference type="GO" id="GO:0070224">
    <property type="term" value="F:sulfide:quinone oxidoreductase activity"/>
    <property type="evidence" value="ECO:0007669"/>
    <property type="project" value="TreeGrafter"/>
</dbReference>
<dbReference type="AlphaFoldDB" id="A0A3R7LQA6"/>
<accession>A0A3R7LQA6</accession>
<dbReference type="GO" id="GO:0070221">
    <property type="term" value="P:sulfide oxidation, using sulfide:quinone oxidoreductase"/>
    <property type="evidence" value="ECO:0007669"/>
    <property type="project" value="TreeGrafter"/>
</dbReference>
<dbReference type="PANTHER" id="PTHR10632:SF2">
    <property type="entry name" value="SULFIDE:QUINONE OXIDOREDUCTASE, MITOCHONDRIAL"/>
    <property type="match status" value="1"/>
</dbReference>
<sequence>MYYFNKLSLCPYIAVTSDRQPSDAFPSPLNDRILSFWRSRGVELITCLYPSHIDLVRSEATLYNCVTKEKKVVPYKLLLLDLPLAASDFIRSSGLGDEAATAGFVDVHPDTLQHCVHANVFTLGDCAALPTVKSYGAAFAQVPVVSHNVGQLLHHVDETKEGKTGAADAHVVFARYDGYSSFHVVMTTWRAMWPELKYGRSLHAGGEGGYHTLESAPFVMTSHHLWDNLALIDVRGFLNAAYHQFFLYEVMFYLFFYPGRVVSTELVLCAHV</sequence>
<dbReference type="Gene3D" id="3.50.50.60">
    <property type="entry name" value="FAD/NAD(P)-binding domain"/>
    <property type="match status" value="2"/>
</dbReference>